<dbReference type="EMBL" id="GBRH01241269">
    <property type="protein sequence ID" value="JAD56626.1"/>
    <property type="molecule type" value="Transcribed_RNA"/>
</dbReference>
<accession>A0A0A9AZW7</accession>
<sequence>MSMHNKVSILRNIRFRRSRKSLWLTASLLHSPDNTVSRGYHWHYQHHCLLPYSKWMVDDEKSKVHYLQQTSRTPGYVTPEYPCLRKHLLLLPQFFQLLHSL</sequence>
<evidence type="ECO:0000313" key="1">
    <source>
        <dbReference type="EMBL" id="JAD56626.1"/>
    </source>
</evidence>
<organism evidence="1">
    <name type="scientific">Arundo donax</name>
    <name type="common">Giant reed</name>
    <name type="synonym">Donax arundinaceus</name>
    <dbReference type="NCBI Taxonomy" id="35708"/>
    <lineage>
        <taxon>Eukaryota</taxon>
        <taxon>Viridiplantae</taxon>
        <taxon>Streptophyta</taxon>
        <taxon>Embryophyta</taxon>
        <taxon>Tracheophyta</taxon>
        <taxon>Spermatophyta</taxon>
        <taxon>Magnoliopsida</taxon>
        <taxon>Liliopsida</taxon>
        <taxon>Poales</taxon>
        <taxon>Poaceae</taxon>
        <taxon>PACMAD clade</taxon>
        <taxon>Arundinoideae</taxon>
        <taxon>Arundineae</taxon>
        <taxon>Arundo</taxon>
    </lineage>
</organism>
<dbReference type="AlphaFoldDB" id="A0A0A9AZW7"/>
<reference evidence="1" key="2">
    <citation type="journal article" date="2015" name="Data Brief">
        <title>Shoot transcriptome of the giant reed, Arundo donax.</title>
        <authorList>
            <person name="Barrero R.A."/>
            <person name="Guerrero F.D."/>
            <person name="Moolhuijzen P."/>
            <person name="Goolsby J.A."/>
            <person name="Tidwell J."/>
            <person name="Bellgard S.E."/>
            <person name="Bellgard M.I."/>
        </authorList>
    </citation>
    <scope>NUCLEOTIDE SEQUENCE</scope>
    <source>
        <tissue evidence="1">Shoot tissue taken approximately 20 cm above the soil surface</tissue>
    </source>
</reference>
<proteinExistence type="predicted"/>
<reference evidence="1" key="1">
    <citation type="submission" date="2014-09" db="EMBL/GenBank/DDBJ databases">
        <authorList>
            <person name="Magalhaes I.L.F."/>
            <person name="Oliveira U."/>
            <person name="Santos F.R."/>
            <person name="Vidigal T.H.D.A."/>
            <person name="Brescovit A.D."/>
            <person name="Santos A.J."/>
        </authorList>
    </citation>
    <scope>NUCLEOTIDE SEQUENCE</scope>
    <source>
        <tissue evidence="1">Shoot tissue taken approximately 20 cm above the soil surface</tissue>
    </source>
</reference>
<name>A0A0A9AZW7_ARUDO</name>
<protein>
    <submittedName>
        <fullName evidence="1">Uncharacterized protein</fullName>
    </submittedName>
</protein>